<comment type="caution">
    <text evidence="2">The sequence shown here is derived from an EMBL/GenBank/DDBJ whole genome shotgun (WGS) entry which is preliminary data.</text>
</comment>
<organism evidence="2 3">
    <name type="scientific">Streptomyces toxytricini</name>
    <name type="common">Actinomyces toxytricini</name>
    <dbReference type="NCBI Taxonomy" id="67369"/>
    <lineage>
        <taxon>Bacteria</taxon>
        <taxon>Bacillati</taxon>
        <taxon>Actinomycetota</taxon>
        <taxon>Actinomycetes</taxon>
        <taxon>Kitasatosporales</taxon>
        <taxon>Streptomycetaceae</taxon>
        <taxon>Streptomyces</taxon>
    </lineage>
</organism>
<accession>A0ABW8EJP6</accession>
<feature type="region of interest" description="Disordered" evidence="1">
    <location>
        <begin position="1"/>
        <end position="26"/>
    </location>
</feature>
<protein>
    <submittedName>
        <fullName evidence="2">Uncharacterized protein</fullName>
    </submittedName>
</protein>
<evidence type="ECO:0000256" key="1">
    <source>
        <dbReference type="SAM" id="MobiDB-lite"/>
    </source>
</evidence>
<gene>
    <name evidence="2" type="ORF">ACIO7M_20550</name>
</gene>
<proteinExistence type="predicted"/>
<sequence>MTAHPPTPAPPPAPADDPRPGSPAAAAPRRFTGCGAALAVLAVLACLGLVGLHELERGIDGYGQLEETSGADGGVADPLAAGRTARYEDGLKVTVSAPRRAADGTHHLTVTYRNDTDGEQRIGGDSAESAVSEYGQAPLVVRAGRPLDAPTSGGLRWANRDESAAALLPPLAEDGKRTVPVRLRADRTGVTVTVEVRPPDDGYREAAYWEFTLG</sequence>
<evidence type="ECO:0000313" key="3">
    <source>
        <dbReference type="Proteomes" id="UP001617351"/>
    </source>
</evidence>
<dbReference type="EMBL" id="JBIUYY010000008">
    <property type="protein sequence ID" value="MFJ2823487.1"/>
    <property type="molecule type" value="Genomic_DNA"/>
</dbReference>
<reference evidence="2 3" key="1">
    <citation type="submission" date="2024-10" db="EMBL/GenBank/DDBJ databases">
        <title>The Natural Products Discovery Center: Release of the First 8490 Sequenced Strains for Exploring Actinobacteria Biosynthetic Diversity.</title>
        <authorList>
            <person name="Kalkreuter E."/>
            <person name="Kautsar S.A."/>
            <person name="Yang D."/>
            <person name="Bader C.D."/>
            <person name="Teijaro C.N."/>
            <person name="Fluegel L."/>
            <person name="Davis C.M."/>
            <person name="Simpson J.R."/>
            <person name="Lauterbach L."/>
            <person name="Steele A.D."/>
            <person name="Gui C."/>
            <person name="Meng S."/>
            <person name="Li G."/>
            <person name="Viehrig K."/>
            <person name="Ye F."/>
            <person name="Su P."/>
            <person name="Kiefer A.F."/>
            <person name="Nichols A."/>
            <person name="Cepeda A.J."/>
            <person name="Yan W."/>
            <person name="Fan B."/>
            <person name="Jiang Y."/>
            <person name="Adhikari A."/>
            <person name="Zheng C.-J."/>
            <person name="Schuster L."/>
            <person name="Cowan T.M."/>
            <person name="Smanski M.J."/>
            <person name="Chevrette M.G."/>
            <person name="De Carvalho L.P.S."/>
            <person name="Shen B."/>
        </authorList>
    </citation>
    <scope>NUCLEOTIDE SEQUENCE [LARGE SCALE GENOMIC DNA]</scope>
    <source>
        <strain evidence="2 3">NPDC087220</strain>
    </source>
</reference>
<name>A0ABW8EJP6_STRT5</name>
<dbReference type="Proteomes" id="UP001617351">
    <property type="component" value="Unassembled WGS sequence"/>
</dbReference>
<feature type="compositionally biased region" description="Pro residues" evidence="1">
    <location>
        <begin position="1"/>
        <end position="15"/>
    </location>
</feature>
<dbReference type="RefSeq" id="WP_402383026.1">
    <property type="nucleotide sequence ID" value="NZ_JBIUYY010000008.1"/>
</dbReference>
<keyword evidence="3" id="KW-1185">Reference proteome</keyword>
<evidence type="ECO:0000313" key="2">
    <source>
        <dbReference type="EMBL" id="MFJ2823487.1"/>
    </source>
</evidence>